<keyword evidence="2" id="KW-1185">Reference proteome</keyword>
<protein>
    <submittedName>
        <fullName evidence="1">Uncharacterized protein</fullName>
    </submittedName>
</protein>
<proteinExistence type="predicted"/>
<name>A0A1N6GN64_9LACT</name>
<evidence type="ECO:0000313" key="2">
    <source>
        <dbReference type="Proteomes" id="UP000184758"/>
    </source>
</evidence>
<dbReference type="EMBL" id="FSRN01000001">
    <property type="protein sequence ID" value="SIO08947.1"/>
    <property type="molecule type" value="Genomic_DNA"/>
</dbReference>
<accession>A0A1N6GN64</accession>
<dbReference type="Proteomes" id="UP000184758">
    <property type="component" value="Unassembled WGS sequence"/>
</dbReference>
<dbReference type="eggNOG" id="ENOG502ZW45">
    <property type="taxonomic scope" value="Bacteria"/>
</dbReference>
<evidence type="ECO:0000313" key="1">
    <source>
        <dbReference type="EMBL" id="SIO08947.1"/>
    </source>
</evidence>
<dbReference type="OrthoDB" id="2168491at2"/>
<dbReference type="AlphaFoldDB" id="A0A1N6GN64"/>
<organism evidence="1 2">
    <name type="scientific">Carnobacterium alterfunditum</name>
    <dbReference type="NCBI Taxonomy" id="28230"/>
    <lineage>
        <taxon>Bacteria</taxon>
        <taxon>Bacillati</taxon>
        <taxon>Bacillota</taxon>
        <taxon>Bacilli</taxon>
        <taxon>Lactobacillales</taxon>
        <taxon>Carnobacteriaceae</taxon>
        <taxon>Carnobacterium</taxon>
    </lineage>
</organism>
<gene>
    <name evidence="1" type="ORF">SAMN05878443_1323</name>
</gene>
<dbReference type="RefSeq" id="WP_051905789.1">
    <property type="nucleotide sequence ID" value="NZ_FSRN01000001.1"/>
</dbReference>
<sequence length="100" mass="11411">MNEVMKEYLMTLNKVVDATPIEKLSTDDIFEINSFHAQNVYMLVADDSYFLDIRANHFVVEEGFSENMVGTAYLISANHKGIRMQTLLINSTLISFGQTR</sequence>
<reference evidence="2" key="1">
    <citation type="submission" date="2016-11" db="EMBL/GenBank/DDBJ databases">
        <authorList>
            <person name="Varghese N."/>
            <person name="Submissions S."/>
        </authorList>
    </citation>
    <scope>NUCLEOTIDE SEQUENCE [LARGE SCALE GENOMIC DNA]</scope>
    <source>
        <strain evidence="2">313</strain>
    </source>
</reference>